<proteinExistence type="predicted"/>
<accession>A0A1I6LPP0</accession>
<evidence type="ECO:0000313" key="2">
    <source>
        <dbReference type="EMBL" id="SFS05369.1"/>
    </source>
</evidence>
<gene>
    <name evidence="2" type="ORF">SAMN05444714_0772</name>
</gene>
<evidence type="ECO:0000313" key="3">
    <source>
        <dbReference type="Proteomes" id="UP000198926"/>
    </source>
</evidence>
<keyword evidence="3" id="KW-1185">Reference proteome</keyword>
<dbReference type="Proteomes" id="UP000198926">
    <property type="component" value="Unassembled WGS sequence"/>
</dbReference>
<sequence length="31" mass="3411">MRGRAYQAATLAQKGQSAPFKHNQPIAGQKR</sequence>
<evidence type="ECO:0000256" key="1">
    <source>
        <dbReference type="SAM" id="MobiDB-lite"/>
    </source>
</evidence>
<name>A0A1I6LPP0_9RHOB</name>
<feature type="region of interest" description="Disordered" evidence="1">
    <location>
        <begin position="1"/>
        <end position="31"/>
    </location>
</feature>
<dbReference type="EMBL" id="FOZM01000001">
    <property type="protein sequence ID" value="SFS05369.1"/>
    <property type="molecule type" value="Genomic_DNA"/>
</dbReference>
<organism evidence="2 3">
    <name type="scientific">Yoonia litorea</name>
    <dbReference type="NCBI Taxonomy" id="1123755"/>
    <lineage>
        <taxon>Bacteria</taxon>
        <taxon>Pseudomonadati</taxon>
        <taxon>Pseudomonadota</taxon>
        <taxon>Alphaproteobacteria</taxon>
        <taxon>Rhodobacterales</taxon>
        <taxon>Paracoccaceae</taxon>
        <taxon>Yoonia</taxon>
    </lineage>
</organism>
<protein>
    <submittedName>
        <fullName evidence="2">Uncharacterized protein</fullName>
    </submittedName>
</protein>
<reference evidence="2 3" key="1">
    <citation type="submission" date="2016-10" db="EMBL/GenBank/DDBJ databases">
        <authorList>
            <person name="de Groot N.N."/>
        </authorList>
    </citation>
    <scope>NUCLEOTIDE SEQUENCE [LARGE SCALE GENOMIC DNA]</scope>
    <source>
        <strain evidence="2 3">DSM 29433</strain>
    </source>
</reference>
<dbReference type="AlphaFoldDB" id="A0A1I6LPP0"/>